<dbReference type="NCBIfam" id="TIGR00254">
    <property type="entry name" value="GGDEF"/>
    <property type="match status" value="1"/>
</dbReference>
<dbReference type="SUPFAM" id="SSF52172">
    <property type="entry name" value="CheY-like"/>
    <property type="match status" value="1"/>
</dbReference>
<dbReference type="InterPro" id="IPR050469">
    <property type="entry name" value="Diguanylate_Cyclase"/>
</dbReference>
<dbReference type="RefSeq" id="WP_282356904.1">
    <property type="nucleotide sequence ID" value="NZ_JASBQV010000024.1"/>
</dbReference>
<dbReference type="InterPro" id="IPR043128">
    <property type="entry name" value="Rev_trsase/Diguanyl_cyclase"/>
</dbReference>
<dbReference type="PANTHER" id="PTHR45138">
    <property type="entry name" value="REGULATORY COMPONENTS OF SENSORY TRANSDUCTION SYSTEM"/>
    <property type="match status" value="1"/>
</dbReference>
<dbReference type="InterPro" id="IPR000160">
    <property type="entry name" value="GGDEF_dom"/>
</dbReference>
<dbReference type="EMBL" id="JASBQV010000024">
    <property type="protein sequence ID" value="MDI3235924.1"/>
    <property type="molecule type" value="Genomic_DNA"/>
</dbReference>
<dbReference type="EC" id="2.7.7.65" evidence="2"/>
<evidence type="ECO:0000313" key="2">
    <source>
        <dbReference type="EMBL" id="MDI3235924.1"/>
    </source>
</evidence>
<protein>
    <submittedName>
        <fullName evidence="2">GGDEF domain-containing protein</fullName>
        <ecNumber evidence="2">2.7.7.65</ecNumber>
    </submittedName>
</protein>
<accession>A0ABT6R4P3</accession>
<keyword evidence="3" id="KW-1185">Reference proteome</keyword>
<feature type="domain" description="GGDEF" evidence="1">
    <location>
        <begin position="254"/>
        <end position="384"/>
    </location>
</feature>
<gene>
    <name evidence="2" type="ORF">QK289_12980</name>
</gene>
<dbReference type="CDD" id="cd01949">
    <property type="entry name" value="GGDEF"/>
    <property type="match status" value="1"/>
</dbReference>
<keyword evidence="2" id="KW-0808">Transferase</keyword>
<sequence>METEQNQIEKQIHQTILMVERLLRMASVPKSELLVFSDWLNRFGQHDELDFFERQASRWIQELEGIAETVTPDQIQMLLAPVIDHLSERSRKKVIRKEMILSVTKRFLDNIQWKKSLENERYLTRFFGSIEDTLEVGYDLHVDAMLIDYEIIQTTDETLLFKLIKKVEATFIPLIIIGPNDASIRQTCYQLGADDYWDETVLIEERQIRLKRLLRKLRTVSATILVDELTGAFNRKYLQNAYRRRTSRLERDGQLFALAIFDLDHFKRINDLHGHPAGDLVLAELAVLTKQAIRQEDELIRFGGEEFMLLFSADDSEHAVDMMEKVRARIERHTFPNGLKVTVSIGLTVIKDAAMDLEEMTSEADEALYQAKRNGRNQVTIYSMATAKEKMEALIKIESNSFDQLVPFPLPHHPKYHFRIIPYDEKTVAPLQLCVLPLDQLAASNFKLLEDWKQFRDGMIEVIAIASEENQLLGQVLERGVTDYCLSPLDRDQLEEQIRQWTVRLP</sequence>
<dbReference type="PANTHER" id="PTHR45138:SF9">
    <property type="entry name" value="DIGUANYLATE CYCLASE DGCM-RELATED"/>
    <property type="match status" value="1"/>
</dbReference>
<reference evidence="2 3" key="1">
    <citation type="submission" date="2023-04" db="EMBL/GenBank/DDBJ databases">
        <title>Antarctic isolates genomes.</title>
        <authorList>
            <person name="Dimov S.G."/>
        </authorList>
    </citation>
    <scope>NUCLEOTIDE SEQUENCE [LARGE SCALE GENOMIC DNA]</scope>
    <source>
        <strain evidence="2 3">AL19</strain>
    </source>
</reference>
<name>A0ABT6R4P3_9BACL</name>
<dbReference type="SMART" id="SM00267">
    <property type="entry name" value="GGDEF"/>
    <property type="match status" value="1"/>
</dbReference>
<dbReference type="Gene3D" id="3.30.70.270">
    <property type="match status" value="1"/>
</dbReference>
<proteinExistence type="predicted"/>
<evidence type="ECO:0000259" key="1">
    <source>
        <dbReference type="PROSITE" id="PS50887"/>
    </source>
</evidence>
<dbReference type="Proteomes" id="UP001243286">
    <property type="component" value="Unassembled WGS sequence"/>
</dbReference>
<evidence type="ECO:0000313" key="3">
    <source>
        <dbReference type="Proteomes" id="UP001243286"/>
    </source>
</evidence>
<dbReference type="SUPFAM" id="SSF55073">
    <property type="entry name" value="Nucleotide cyclase"/>
    <property type="match status" value="1"/>
</dbReference>
<keyword evidence="2" id="KW-0548">Nucleotidyltransferase</keyword>
<dbReference type="InterPro" id="IPR011006">
    <property type="entry name" value="CheY-like_superfamily"/>
</dbReference>
<dbReference type="PROSITE" id="PS50887">
    <property type="entry name" value="GGDEF"/>
    <property type="match status" value="1"/>
</dbReference>
<dbReference type="InterPro" id="IPR029787">
    <property type="entry name" value="Nucleotide_cyclase"/>
</dbReference>
<dbReference type="GO" id="GO:0052621">
    <property type="term" value="F:diguanylate cyclase activity"/>
    <property type="evidence" value="ECO:0007669"/>
    <property type="project" value="UniProtKB-EC"/>
</dbReference>
<dbReference type="Pfam" id="PF00990">
    <property type="entry name" value="GGDEF"/>
    <property type="match status" value="1"/>
</dbReference>
<comment type="caution">
    <text evidence="2">The sequence shown here is derived from an EMBL/GenBank/DDBJ whole genome shotgun (WGS) entry which is preliminary data.</text>
</comment>
<organism evidence="2 3">
    <name type="scientific">Exiguobacterium antarcticum</name>
    <dbReference type="NCBI Taxonomy" id="132920"/>
    <lineage>
        <taxon>Bacteria</taxon>
        <taxon>Bacillati</taxon>
        <taxon>Bacillota</taxon>
        <taxon>Bacilli</taxon>
        <taxon>Bacillales</taxon>
        <taxon>Bacillales Family XII. Incertae Sedis</taxon>
        <taxon>Exiguobacterium</taxon>
    </lineage>
</organism>